<organism evidence="1 2">
    <name type="scientific">Gossypium australe</name>
    <dbReference type="NCBI Taxonomy" id="47621"/>
    <lineage>
        <taxon>Eukaryota</taxon>
        <taxon>Viridiplantae</taxon>
        <taxon>Streptophyta</taxon>
        <taxon>Embryophyta</taxon>
        <taxon>Tracheophyta</taxon>
        <taxon>Spermatophyta</taxon>
        <taxon>Magnoliopsida</taxon>
        <taxon>eudicotyledons</taxon>
        <taxon>Gunneridae</taxon>
        <taxon>Pentapetalae</taxon>
        <taxon>rosids</taxon>
        <taxon>malvids</taxon>
        <taxon>Malvales</taxon>
        <taxon>Malvaceae</taxon>
        <taxon>Malvoideae</taxon>
        <taxon>Gossypium</taxon>
    </lineage>
</organism>
<dbReference type="Proteomes" id="UP000325315">
    <property type="component" value="Unassembled WGS sequence"/>
</dbReference>
<evidence type="ECO:0000313" key="1">
    <source>
        <dbReference type="EMBL" id="KAA3481342.1"/>
    </source>
</evidence>
<gene>
    <name evidence="1" type="ORF">EPI10_021714</name>
</gene>
<protein>
    <submittedName>
        <fullName evidence="1">Uncharacterized protein</fullName>
    </submittedName>
</protein>
<sequence length="160" mass="18411">MEISFILKMLTDHHSRGKASPKHLAFYVRVLVRMWGTGGTLIFGPITRGSKACQGGLSFWIEIWYRKRLCHTSSMRTKTGGRITEYWKFMVKIWGIKFANYPLSIIVMKTNLKTLPKIASLAGEWAMIFYQRMKRLLAYAVISIVSVQDVGMIKKRSSML</sequence>
<name>A0A5B6WKI8_9ROSI</name>
<dbReference type="EMBL" id="SMMG02000003">
    <property type="protein sequence ID" value="KAA3481342.1"/>
    <property type="molecule type" value="Genomic_DNA"/>
</dbReference>
<keyword evidence="2" id="KW-1185">Reference proteome</keyword>
<comment type="caution">
    <text evidence="1">The sequence shown here is derived from an EMBL/GenBank/DDBJ whole genome shotgun (WGS) entry which is preliminary data.</text>
</comment>
<dbReference type="AlphaFoldDB" id="A0A5B6WKI8"/>
<reference evidence="2" key="1">
    <citation type="journal article" date="2019" name="Plant Biotechnol. J.">
        <title>Genome sequencing of the Australian wild diploid species Gossypium australe highlights disease resistance and delayed gland morphogenesis.</title>
        <authorList>
            <person name="Cai Y."/>
            <person name="Cai X."/>
            <person name="Wang Q."/>
            <person name="Wang P."/>
            <person name="Zhang Y."/>
            <person name="Cai C."/>
            <person name="Xu Y."/>
            <person name="Wang K."/>
            <person name="Zhou Z."/>
            <person name="Wang C."/>
            <person name="Geng S."/>
            <person name="Li B."/>
            <person name="Dong Q."/>
            <person name="Hou Y."/>
            <person name="Wang H."/>
            <person name="Ai P."/>
            <person name="Liu Z."/>
            <person name="Yi F."/>
            <person name="Sun M."/>
            <person name="An G."/>
            <person name="Cheng J."/>
            <person name="Zhang Y."/>
            <person name="Shi Q."/>
            <person name="Xie Y."/>
            <person name="Shi X."/>
            <person name="Chang Y."/>
            <person name="Huang F."/>
            <person name="Chen Y."/>
            <person name="Hong S."/>
            <person name="Mi L."/>
            <person name="Sun Q."/>
            <person name="Zhang L."/>
            <person name="Zhou B."/>
            <person name="Peng R."/>
            <person name="Zhang X."/>
            <person name="Liu F."/>
        </authorList>
    </citation>
    <scope>NUCLEOTIDE SEQUENCE [LARGE SCALE GENOMIC DNA]</scope>
    <source>
        <strain evidence="2">cv. PA1801</strain>
    </source>
</reference>
<proteinExistence type="predicted"/>
<accession>A0A5B6WKI8</accession>
<evidence type="ECO:0000313" key="2">
    <source>
        <dbReference type="Proteomes" id="UP000325315"/>
    </source>
</evidence>